<keyword evidence="2" id="KW-0202">Cytokine</keyword>
<name>A0AAD7WB70_9TELE</name>
<dbReference type="CDD" id="cd00272">
    <property type="entry name" value="Chemokine_CC"/>
    <property type="match status" value="1"/>
</dbReference>
<comment type="subcellular location">
    <subcellularLocation>
        <location evidence="1">Secreted</location>
    </subcellularLocation>
</comment>
<dbReference type="AlphaFoldDB" id="A0AAD7WB70"/>
<dbReference type="SMART" id="SM00199">
    <property type="entry name" value="SCY"/>
    <property type="match status" value="1"/>
</dbReference>
<gene>
    <name evidence="8" type="ORF">AAFF_G00108370</name>
</gene>
<dbReference type="InterPro" id="IPR036048">
    <property type="entry name" value="Interleukin_8-like_sf"/>
</dbReference>
<feature type="signal peptide" evidence="6">
    <location>
        <begin position="1"/>
        <end position="22"/>
    </location>
</feature>
<evidence type="ECO:0000259" key="7">
    <source>
        <dbReference type="SMART" id="SM00199"/>
    </source>
</evidence>
<proteinExistence type="predicted"/>
<evidence type="ECO:0000256" key="2">
    <source>
        <dbReference type="ARBA" id="ARBA00022514"/>
    </source>
</evidence>
<dbReference type="Gene3D" id="2.40.50.40">
    <property type="match status" value="1"/>
</dbReference>
<accession>A0AAD7WB70</accession>
<evidence type="ECO:0000256" key="3">
    <source>
        <dbReference type="ARBA" id="ARBA00022525"/>
    </source>
</evidence>
<dbReference type="PANTHER" id="PTHR12015:SF183">
    <property type="entry name" value="C-C MOTIF CHEMOKINE 3"/>
    <property type="match status" value="1"/>
</dbReference>
<keyword evidence="4 6" id="KW-0732">Signal</keyword>
<feature type="domain" description="Chemokine interleukin-8-like" evidence="7">
    <location>
        <begin position="144"/>
        <end position="201"/>
    </location>
</feature>
<dbReference type="InterPro" id="IPR039809">
    <property type="entry name" value="Chemokine_b/g/d"/>
</dbReference>
<dbReference type="GO" id="GO:0005615">
    <property type="term" value="C:extracellular space"/>
    <property type="evidence" value="ECO:0007669"/>
    <property type="project" value="UniProtKB-KW"/>
</dbReference>
<keyword evidence="9" id="KW-1185">Reference proteome</keyword>
<dbReference type="SUPFAM" id="SSF54117">
    <property type="entry name" value="Interleukin 8-like chemokines"/>
    <property type="match status" value="1"/>
</dbReference>
<dbReference type="Pfam" id="PF00048">
    <property type="entry name" value="IL8"/>
    <property type="match status" value="1"/>
</dbReference>
<evidence type="ECO:0000313" key="8">
    <source>
        <dbReference type="EMBL" id="KAJ8390268.1"/>
    </source>
</evidence>
<keyword evidence="3" id="KW-0964">Secreted</keyword>
<reference evidence="8" key="1">
    <citation type="journal article" date="2023" name="Science">
        <title>Genome structures resolve the early diversification of teleost fishes.</title>
        <authorList>
            <person name="Parey E."/>
            <person name="Louis A."/>
            <person name="Montfort J."/>
            <person name="Bouchez O."/>
            <person name="Roques C."/>
            <person name="Iampietro C."/>
            <person name="Lluch J."/>
            <person name="Castinel A."/>
            <person name="Donnadieu C."/>
            <person name="Desvignes T."/>
            <person name="Floi Bucao C."/>
            <person name="Jouanno E."/>
            <person name="Wen M."/>
            <person name="Mejri S."/>
            <person name="Dirks R."/>
            <person name="Jansen H."/>
            <person name="Henkel C."/>
            <person name="Chen W.J."/>
            <person name="Zahm M."/>
            <person name="Cabau C."/>
            <person name="Klopp C."/>
            <person name="Thompson A.W."/>
            <person name="Robinson-Rechavi M."/>
            <person name="Braasch I."/>
            <person name="Lecointre G."/>
            <person name="Bobe J."/>
            <person name="Postlethwait J.H."/>
            <person name="Berthelot C."/>
            <person name="Roest Crollius H."/>
            <person name="Guiguen Y."/>
        </authorList>
    </citation>
    <scope>NUCLEOTIDE SEQUENCE</scope>
    <source>
        <strain evidence="8">NC1722</strain>
    </source>
</reference>
<feature type="region of interest" description="Disordered" evidence="5">
    <location>
        <begin position="93"/>
        <end position="132"/>
    </location>
</feature>
<evidence type="ECO:0000313" key="9">
    <source>
        <dbReference type="Proteomes" id="UP001221898"/>
    </source>
</evidence>
<protein>
    <recommendedName>
        <fullName evidence="7">Chemokine interleukin-8-like domain-containing protein</fullName>
    </recommendedName>
</protein>
<dbReference type="PANTHER" id="PTHR12015">
    <property type="entry name" value="SMALL INDUCIBLE CYTOKINE A"/>
    <property type="match status" value="1"/>
</dbReference>
<organism evidence="8 9">
    <name type="scientific">Aldrovandia affinis</name>
    <dbReference type="NCBI Taxonomy" id="143900"/>
    <lineage>
        <taxon>Eukaryota</taxon>
        <taxon>Metazoa</taxon>
        <taxon>Chordata</taxon>
        <taxon>Craniata</taxon>
        <taxon>Vertebrata</taxon>
        <taxon>Euteleostomi</taxon>
        <taxon>Actinopterygii</taxon>
        <taxon>Neopterygii</taxon>
        <taxon>Teleostei</taxon>
        <taxon>Notacanthiformes</taxon>
        <taxon>Halosauridae</taxon>
        <taxon>Aldrovandia</taxon>
    </lineage>
</organism>
<evidence type="ECO:0000256" key="6">
    <source>
        <dbReference type="SAM" id="SignalP"/>
    </source>
</evidence>
<dbReference type="GO" id="GO:0006955">
    <property type="term" value="P:immune response"/>
    <property type="evidence" value="ECO:0007669"/>
    <property type="project" value="InterPro"/>
</dbReference>
<evidence type="ECO:0000256" key="4">
    <source>
        <dbReference type="ARBA" id="ARBA00022729"/>
    </source>
</evidence>
<feature type="compositionally biased region" description="Polar residues" evidence="5">
    <location>
        <begin position="117"/>
        <end position="130"/>
    </location>
</feature>
<dbReference type="Proteomes" id="UP001221898">
    <property type="component" value="Unassembled WGS sequence"/>
</dbReference>
<feature type="compositionally biased region" description="Polar residues" evidence="5">
    <location>
        <begin position="95"/>
        <end position="104"/>
    </location>
</feature>
<comment type="caution">
    <text evidence="8">The sequence shown here is derived from an EMBL/GenBank/DDBJ whole genome shotgun (WGS) entry which is preliminary data.</text>
</comment>
<evidence type="ECO:0000256" key="1">
    <source>
        <dbReference type="ARBA" id="ARBA00004613"/>
    </source>
</evidence>
<dbReference type="InterPro" id="IPR001811">
    <property type="entry name" value="Chemokine_IL8-like_dom"/>
</dbReference>
<dbReference type="GO" id="GO:0008009">
    <property type="term" value="F:chemokine activity"/>
    <property type="evidence" value="ECO:0007669"/>
    <property type="project" value="InterPro"/>
</dbReference>
<feature type="chain" id="PRO_5042006494" description="Chemokine interleukin-8-like domain-containing protein" evidence="6">
    <location>
        <begin position="23"/>
        <end position="215"/>
    </location>
</feature>
<evidence type="ECO:0000256" key="5">
    <source>
        <dbReference type="SAM" id="MobiDB-lite"/>
    </source>
</evidence>
<dbReference type="EMBL" id="JAINUG010000171">
    <property type="protein sequence ID" value="KAJ8390268.1"/>
    <property type="molecule type" value="Genomic_DNA"/>
</dbReference>
<sequence length="215" mass="23622">MSSNQMLLLFVLGSALSTCVLSQNGETFSYGQYCLKNQADTGSESQPEKKHFIHQLLTSLSLMIEPLITQPPTSQSHATSPTATADAKDGEMFSYGQSDQADTGSGSGPEKKPFTHQVPTSQPPTNQSHATPPIAKAYKIDGKPGQCCFKFVSRVPRHLIVDYMLTAAECPMPGIVMSLKNGRFICVDPRKIWVQRFMKELDEEKLAVQPFLGRP</sequence>